<sequence>MVQITDQDHLGYENAVRKADDEAKGKESAIEQSLWKMPPSSTLGNGLPHRIDLIHDHIGPRSPESSRLQRLPDELLLMIISYLSHGDSEGGLVFFALQQVSRRFRRLMQDAEFRHHYFSTHFCCQWCSGGFEDYSNSSRDPWRMATCKAQGSRIDGGQHGEDRIFLGGCDHEDHSRPCIEGQGPQAFATKLPGGMTVILIFWRGHSGCDQSVFHPSGYVYKTKLKDAIQNIRLQGGCHMTPKRGLNAMAEWDSVVEIDGSESISPDLIKLRGGWGSEDPGRPHACSPFRTLKVACGHCEKERGCIVMTYLRRICFDMPEINGGGLPHDWFHALDTASYDYSGHRGVPETCCHTSCRYHYGEGMLTSYPLVNMMDTSAQDTKLVEQLFLDLPISEVLHPTEGTPVFEPWASSYVDSIRESRFGDAIWARYQMLGQVVNGLCRGKTIVERITEDAMGYKKYSSEFYAEAVAFYRAMNSSSDGHPEVIEIILRVDTEDLTGKHIPEDG</sequence>
<protein>
    <recommendedName>
        <fullName evidence="1">F-box domain-containing protein</fullName>
    </recommendedName>
</protein>
<evidence type="ECO:0000259" key="1">
    <source>
        <dbReference type="PROSITE" id="PS50181"/>
    </source>
</evidence>
<dbReference type="Gene3D" id="1.20.1280.50">
    <property type="match status" value="1"/>
</dbReference>
<dbReference type="SUPFAM" id="SSF81383">
    <property type="entry name" value="F-box domain"/>
    <property type="match status" value="1"/>
</dbReference>
<comment type="caution">
    <text evidence="2">The sequence shown here is derived from an EMBL/GenBank/DDBJ whole genome shotgun (WGS) entry which is preliminary data.</text>
</comment>
<dbReference type="Proteomes" id="UP000532311">
    <property type="component" value="Unassembled WGS sequence"/>
</dbReference>
<feature type="domain" description="F-box" evidence="1">
    <location>
        <begin position="65"/>
        <end position="121"/>
    </location>
</feature>
<evidence type="ECO:0000313" key="2">
    <source>
        <dbReference type="EMBL" id="KAF5720928.1"/>
    </source>
</evidence>
<dbReference type="InterPro" id="IPR036047">
    <property type="entry name" value="F-box-like_dom_sf"/>
</dbReference>
<reference evidence="2 3" key="1">
    <citation type="submission" date="2020-05" db="EMBL/GenBank/DDBJ databases">
        <title>Identification and distribution of gene clusters putatively required for synthesis of sphingolipid metabolism inhibitors in phylogenetically diverse species of the filamentous fungus Fusarium.</title>
        <authorList>
            <person name="Kim H.-S."/>
            <person name="Busman M."/>
            <person name="Brown D.W."/>
            <person name="Divon H."/>
            <person name="Uhlig S."/>
            <person name="Proctor R.H."/>
        </authorList>
    </citation>
    <scope>NUCLEOTIDE SEQUENCE [LARGE SCALE GENOMIC DNA]</scope>
    <source>
        <strain evidence="2 3">NRRL 26131</strain>
    </source>
</reference>
<dbReference type="PROSITE" id="PS50181">
    <property type="entry name" value="FBOX"/>
    <property type="match status" value="1"/>
</dbReference>
<proteinExistence type="predicted"/>
<dbReference type="EMBL" id="JAAQPF010000014">
    <property type="protein sequence ID" value="KAF5720928.1"/>
    <property type="molecule type" value="Genomic_DNA"/>
</dbReference>
<dbReference type="InterPro" id="IPR001810">
    <property type="entry name" value="F-box_dom"/>
</dbReference>
<accession>A0A8H6DKG2</accession>
<evidence type="ECO:0000313" key="3">
    <source>
        <dbReference type="Proteomes" id="UP000532311"/>
    </source>
</evidence>
<gene>
    <name evidence="2" type="ORF">FGLOB1_436</name>
</gene>
<dbReference type="AlphaFoldDB" id="A0A8H6DKG2"/>
<name>A0A8H6DKG2_9HYPO</name>
<dbReference type="Pfam" id="PF12937">
    <property type="entry name" value="F-box-like"/>
    <property type="match status" value="1"/>
</dbReference>
<keyword evidence="3" id="KW-1185">Reference proteome</keyword>
<organism evidence="2 3">
    <name type="scientific">Fusarium globosum</name>
    <dbReference type="NCBI Taxonomy" id="78864"/>
    <lineage>
        <taxon>Eukaryota</taxon>
        <taxon>Fungi</taxon>
        <taxon>Dikarya</taxon>
        <taxon>Ascomycota</taxon>
        <taxon>Pezizomycotina</taxon>
        <taxon>Sordariomycetes</taxon>
        <taxon>Hypocreomycetidae</taxon>
        <taxon>Hypocreales</taxon>
        <taxon>Nectriaceae</taxon>
        <taxon>Fusarium</taxon>
        <taxon>Fusarium fujikuroi species complex</taxon>
    </lineage>
</organism>